<dbReference type="Pfam" id="PF22725">
    <property type="entry name" value="GFO_IDH_MocA_C3"/>
    <property type="match status" value="1"/>
</dbReference>
<dbReference type="Gene3D" id="3.40.50.720">
    <property type="entry name" value="NAD(P)-binding Rossmann-like Domain"/>
    <property type="match status" value="1"/>
</dbReference>
<dbReference type="PANTHER" id="PTHR43377">
    <property type="entry name" value="BILIVERDIN REDUCTASE A"/>
    <property type="match status" value="1"/>
</dbReference>
<evidence type="ECO:0000259" key="2">
    <source>
        <dbReference type="Pfam" id="PF22725"/>
    </source>
</evidence>
<dbReference type="Proteomes" id="UP001220478">
    <property type="component" value="Chromosome"/>
</dbReference>
<dbReference type="InterPro" id="IPR055170">
    <property type="entry name" value="GFO_IDH_MocA-like_dom"/>
</dbReference>
<name>A0ABY8C642_9FIRM</name>
<dbReference type="Pfam" id="PF01408">
    <property type="entry name" value="GFO_IDH_MocA"/>
    <property type="match status" value="1"/>
</dbReference>
<evidence type="ECO:0000259" key="1">
    <source>
        <dbReference type="Pfam" id="PF01408"/>
    </source>
</evidence>
<dbReference type="PANTHER" id="PTHR43377:SF1">
    <property type="entry name" value="BILIVERDIN REDUCTASE A"/>
    <property type="match status" value="1"/>
</dbReference>
<proteinExistence type="predicted"/>
<dbReference type="SUPFAM" id="SSF51735">
    <property type="entry name" value="NAD(P)-binding Rossmann-fold domains"/>
    <property type="match status" value="1"/>
</dbReference>
<reference evidence="3 4" key="1">
    <citation type="submission" date="2023-02" db="EMBL/GenBank/DDBJ databases">
        <title>Novel Oscillospiraceae bacterial genomes.</title>
        <authorList>
            <person name="Srinivasan S."/>
            <person name="Austin M.N."/>
            <person name="Fiedler T.L."/>
            <person name="Strenk S.M."/>
            <person name="Agnew K.J."/>
            <person name="Nagana Gowda G.A."/>
            <person name="Raftery D."/>
            <person name="Beamer M.A."/>
            <person name="Achilles S.L."/>
            <person name="Wiesenfeld H.C."/>
            <person name="Fredricks D.N."/>
            <person name="Hillier S.L."/>
        </authorList>
    </citation>
    <scope>NUCLEOTIDE SEQUENCE [LARGE SCALE GENOMIC DNA]</scope>
    <source>
        <strain evidence="3 4">CHIC02 1186E3-8</strain>
    </source>
</reference>
<dbReference type="InterPro" id="IPR051450">
    <property type="entry name" value="Gfo/Idh/MocA_Oxidoreductases"/>
</dbReference>
<dbReference type="RefSeq" id="WP_315572206.1">
    <property type="nucleotide sequence ID" value="NZ_CP118868.1"/>
</dbReference>
<protein>
    <submittedName>
        <fullName evidence="3">Gfo/Idh/MocA family oxidoreductase</fullName>
    </submittedName>
</protein>
<dbReference type="SUPFAM" id="SSF55347">
    <property type="entry name" value="Glyceraldehyde-3-phosphate dehydrogenase-like, C-terminal domain"/>
    <property type="match status" value="1"/>
</dbReference>
<gene>
    <name evidence="3" type="ORF">PYS61_03125</name>
</gene>
<dbReference type="EMBL" id="CP118868">
    <property type="protein sequence ID" value="WEG36175.1"/>
    <property type="molecule type" value="Genomic_DNA"/>
</dbReference>
<sequence length="364" mass="40036">MTNTSKNKVVIIGAGFIAATHLTALQAVGCQVAAIVDRNTAAAEKLAAACRQKPVICTDYQKLPAELEYEAVHICVAPAAHYDIATYFLNRGKALVLEKPLTLVPEEALNLQKTAVERQLPILICYNNRYYAANRQISTALQAKKWGEVLLLYGTYEQNFHLPPTPYSWRFAPEKGNYERAVSEIASHLIDLVQYWTGDKVNKVSARFIKRRQVLYRSPQGILSDQPTPTTVPLNIGNEDIAQINLQLASSALVNLLVSEVSSGQINSLNLTAICSAGRVHWSNLNSACIDESGSKEIASSLTIGMQEGMKDSYLAMFQKFYPLSPQPKLTSEQLNALNGAVENVLICRKAYESNIADGAYLDL</sequence>
<accession>A0ABY8C642</accession>
<organism evidence="3 4">
    <name type="scientific">Amygdalobacter indicium</name>
    <dbReference type="NCBI Taxonomy" id="3029272"/>
    <lineage>
        <taxon>Bacteria</taxon>
        <taxon>Bacillati</taxon>
        <taxon>Bacillota</taxon>
        <taxon>Clostridia</taxon>
        <taxon>Eubacteriales</taxon>
        <taxon>Oscillospiraceae</taxon>
        <taxon>Amygdalobacter</taxon>
    </lineage>
</organism>
<evidence type="ECO:0000313" key="4">
    <source>
        <dbReference type="Proteomes" id="UP001220478"/>
    </source>
</evidence>
<feature type="domain" description="GFO/IDH/MocA-like oxidoreductase" evidence="2">
    <location>
        <begin position="135"/>
        <end position="280"/>
    </location>
</feature>
<keyword evidence="4" id="KW-1185">Reference proteome</keyword>
<dbReference type="InterPro" id="IPR000683">
    <property type="entry name" value="Gfo/Idh/MocA-like_OxRdtase_N"/>
</dbReference>
<feature type="domain" description="Gfo/Idh/MocA-like oxidoreductase N-terminal" evidence="1">
    <location>
        <begin position="8"/>
        <end position="120"/>
    </location>
</feature>
<evidence type="ECO:0000313" key="3">
    <source>
        <dbReference type="EMBL" id="WEG36175.1"/>
    </source>
</evidence>
<dbReference type="Gene3D" id="3.30.360.10">
    <property type="entry name" value="Dihydrodipicolinate Reductase, domain 2"/>
    <property type="match status" value="1"/>
</dbReference>
<dbReference type="InterPro" id="IPR036291">
    <property type="entry name" value="NAD(P)-bd_dom_sf"/>
</dbReference>